<proteinExistence type="predicted"/>
<gene>
    <name evidence="1" type="ORF">OWV82_009869</name>
</gene>
<name>A0ACC1Y4M6_MELAZ</name>
<sequence>MCHPSFDLLLGLNDRERPRLRLLRAAGAAREVVSQQKVPNRGGDGGKAAKKCVCSNTSHPGSFRCRYHRNDYKWVGRVRTKSSYVSCL</sequence>
<comment type="caution">
    <text evidence="1">The sequence shown here is derived from an EMBL/GenBank/DDBJ whole genome shotgun (WGS) entry which is preliminary data.</text>
</comment>
<reference evidence="1 2" key="1">
    <citation type="journal article" date="2023" name="Science">
        <title>Complex scaffold remodeling in plant triterpene biosynthesis.</title>
        <authorList>
            <person name="De La Pena R."/>
            <person name="Hodgson H."/>
            <person name="Liu J.C."/>
            <person name="Stephenson M.J."/>
            <person name="Martin A.C."/>
            <person name="Owen C."/>
            <person name="Harkess A."/>
            <person name="Leebens-Mack J."/>
            <person name="Jimenez L.E."/>
            <person name="Osbourn A."/>
            <person name="Sattely E.S."/>
        </authorList>
    </citation>
    <scope>NUCLEOTIDE SEQUENCE [LARGE SCALE GENOMIC DNA]</scope>
    <source>
        <strain evidence="2">cv. JPN11</strain>
        <tissue evidence="1">Leaf</tissue>
    </source>
</reference>
<protein>
    <submittedName>
        <fullName evidence="1">Uncharacterized protein</fullName>
    </submittedName>
</protein>
<dbReference type="Proteomes" id="UP001164539">
    <property type="component" value="Chromosome 5"/>
</dbReference>
<accession>A0ACC1Y4M6</accession>
<evidence type="ECO:0000313" key="1">
    <source>
        <dbReference type="EMBL" id="KAJ4718152.1"/>
    </source>
</evidence>
<organism evidence="1 2">
    <name type="scientific">Melia azedarach</name>
    <name type="common">Chinaberry tree</name>
    <dbReference type="NCBI Taxonomy" id="155640"/>
    <lineage>
        <taxon>Eukaryota</taxon>
        <taxon>Viridiplantae</taxon>
        <taxon>Streptophyta</taxon>
        <taxon>Embryophyta</taxon>
        <taxon>Tracheophyta</taxon>
        <taxon>Spermatophyta</taxon>
        <taxon>Magnoliopsida</taxon>
        <taxon>eudicotyledons</taxon>
        <taxon>Gunneridae</taxon>
        <taxon>Pentapetalae</taxon>
        <taxon>rosids</taxon>
        <taxon>malvids</taxon>
        <taxon>Sapindales</taxon>
        <taxon>Meliaceae</taxon>
        <taxon>Melia</taxon>
    </lineage>
</organism>
<evidence type="ECO:0000313" key="2">
    <source>
        <dbReference type="Proteomes" id="UP001164539"/>
    </source>
</evidence>
<dbReference type="EMBL" id="CM051398">
    <property type="protein sequence ID" value="KAJ4718152.1"/>
    <property type="molecule type" value="Genomic_DNA"/>
</dbReference>
<keyword evidence="2" id="KW-1185">Reference proteome</keyword>